<feature type="region of interest" description="Disordered" evidence="1">
    <location>
        <begin position="44"/>
        <end position="63"/>
    </location>
</feature>
<feature type="compositionally biased region" description="Acidic residues" evidence="1">
    <location>
        <begin position="54"/>
        <end position="63"/>
    </location>
</feature>
<name>A0AAV5GGI0_9BASI</name>
<feature type="region of interest" description="Disordered" evidence="1">
    <location>
        <begin position="491"/>
        <end position="510"/>
    </location>
</feature>
<organism evidence="2 3">
    <name type="scientific">Rhodotorula paludigena</name>
    <dbReference type="NCBI Taxonomy" id="86838"/>
    <lineage>
        <taxon>Eukaryota</taxon>
        <taxon>Fungi</taxon>
        <taxon>Dikarya</taxon>
        <taxon>Basidiomycota</taxon>
        <taxon>Pucciniomycotina</taxon>
        <taxon>Microbotryomycetes</taxon>
        <taxon>Sporidiobolales</taxon>
        <taxon>Sporidiobolaceae</taxon>
        <taxon>Rhodotorula</taxon>
    </lineage>
</organism>
<dbReference type="EMBL" id="BQKY01000004">
    <property type="protein sequence ID" value="GJN88979.1"/>
    <property type="molecule type" value="Genomic_DNA"/>
</dbReference>
<dbReference type="AlphaFoldDB" id="A0AAV5GGI0"/>
<keyword evidence="3" id="KW-1185">Reference proteome</keyword>
<protein>
    <recommendedName>
        <fullName evidence="4">F-box domain-containing protein</fullName>
    </recommendedName>
</protein>
<accession>A0AAV5GGI0</accession>
<evidence type="ECO:0008006" key="4">
    <source>
        <dbReference type="Google" id="ProtNLM"/>
    </source>
</evidence>
<comment type="caution">
    <text evidence="2">The sequence shown here is derived from an EMBL/GenBank/DDBJ whole genome shotgun (WGS) entry which is preliminary data.</text>
</comment>
<dbReference type="Gene3D" id="3.80.10.10">
    <property type="entry name" value="Ribonuclease Inhibitor"/>
    <property type="match status" value="1"/>
</dbReference>
<dbReference type="InterPro" id="IPR032675">
    <property type="entry name" value="LRR_dom_sf"/>
</dbReference>
<reference evidence="2 3" key="1">
    <citation type="submission" date="2021-12" db="EMBL/GenBank/DDBJ databases">
        <title>High titer production of polyol ester of fatty acids by Rhodotorula paludigena BS15 towards product separation-free biomass refinery.</title>
        <authorList>
            <person name="Mano J."/>
            <person name="Ono H."/>
            <person name="Tanaka T."/>
            <person name="Naito K."/>
            <person name="Sushida H."/>
            <person name="Ike M."/>
            <person name="Tokuyasu K."/>
            <person name="Kitaoka M."/>
        </authorList>
    </citation>
    <scope>NUCLEOTIDE SEQUENCE [LARGE SCALE GENOMIC DNA]</scope>
    <source>
        <strain evidence="2 3">BS15</strain>
    </source>
</reference>
<dbReference type="SUPFAM" id="SSF52047">
    <property type="entry name" value="RNI-like"/>
    <property type="match status" value="1"/>
</dbReference>
<evidence type="ECO:0000256" key="1">
    <source>
        <dbReference type="SAM" id="MobiDB-lite"/>
    </source>
</evidence>
<evidence type="ECO:0000313" key="2">
    <source>
        <dbReference type="EMBL" id="GJN88979.1"/>
    </source>
</evidence>
<gene>
    <name evidence="2" type="ORF">Rhopal_001950-T1</name>
</gene>
<sequence>MSTITQARTEGPASLSMLPRKLKERIAAELNDLALYLDDDKWEDASSSSTIAPDEIEGGQLDDDEADDDEFVLVESPDDQRVSTLAAVSLVNKEWNEIVSRYLWEDLRLYPRSTESLLQLATYMLPRHAAHVKTLGIRETPYDPLLEGADAEDAAPAADGRALEVVEAVERLTGSLAPISGDWELRQLAARNGLLAHIVRVCSNVKGLELEGGLRIFRRLYAAEDVPEMEPVEATEAELPNVALQAVQSIGGNIETLSLLLPLAGTVTERDVASLVSFFPHLKHLELNVFIESKDVSSPADQLKREALYTAIAGLQHLEELDLGQSTFVDDAVSEVAFACPLKHLALGEHPKLSFRAFKTFVERFSGTLESLELDNTPSALLEEIDEPLALPKLIALELATTLDASIFTLFAASPIREVYIRESPQLTAKDVIGFLEAHAETLEAVDVEEDGLAASEEGSDGAVQDAEEVVGEWCEERGIKFAVIESEELGEFDLASDSDEEDAEQDADE</sequence>
<evidence type="ECO:0000313" key="3">
    <source>
        <dbReference type="Proteomes" id="UP001342314"/>
    </source>
</evidence>
<proteinExistence type="predicted"/>
<dbReference type="Proteomes" id="UP001342314">
    <property type="component" value="Unassembled WGS sequence"/>
</dbReference>